<proteinExistence type="inferred from homology"/>
<accession>A0A4Y9T2K8</accession>
<dbReference type="PANTHER" id="PTHR30081:SF1">
    <property type="entry name" value="PROTEIN TRANSLOCASE SUBUNIT SECD"/>
    <property type="match status" value="1"/>
</dbReference>
<dbReference type="Pfam" id="PF13721">
    <property type="entry name" value="SecD-TM1"/>
    <property type="match status" value="1"/>
</dbReference>
<comment type="caution">
    <text evidence="14">The sequence shown here is derived from an EMBL/GenBank/DDBJ whole genome shotgun (WGS) entry which is preliminary data.</text>
</comment>
<dbReference type="InterPro" id="IPR048634">
    <property type="entry name" value="SecD_SecF_C"/>
</dbReference>
<comment type="function">
    <text evidence="9">Part of the Sec protein translocase complex. Interacts with the SecYEG preprotein conducting channel. SecDF uses the proton motive force (PMF) to complete protein translocation after the ATP-dependent function of SecA.</text>
</comment>
<evidence type="ECO:0000259" key="10">
    <source>
        <dbReference type="Pfam" id="PF02355"/>
    </source>
</evidence>
<evidence type="ECO:0000256" key="2">
    <source>
        <dbReference type="ARBA" id="ARBA00022448"/>
    </source>
</evidence>
<evidence type="ECO:0000256" key="1">
    <source>
        <dbReference type="ARBA" id="ARBA00004651"/>
    </source>
</evidence>
<keyword evidence="15" id="KW-1185">Reference proteome</keyword>
<dbReference type="GO" id="GO:0006605">
    <property type="term" value="P:protein targeting"/>
    <property type="evidence" value="ECO:0007669"/>
    <property type="project" value="UniProtKB-UniRule"/>
</dbReference>
<feature type="domain" description="Protein export membrane protein SecD/SecF C-terminal" evidence="10">
    <location>
        <begin position="430"/>
        <end position="600"/>
    </location>
</feature>
<feature type="transmembrane region" description="Helical" evidence="9">
    <location>
        <begin position="500"/>
        <end position="520"/>
    </location>
</feature>
<evidence type="ECO:0000256" key="3">
    <source>
        <dbReference type="ARBA" id="ARBA00022475"/>
    </source>
</evidence>
<dbReference type="InterPro" id="IPR022646">
    <property type="entry name" value="SecD/SecF_CS"/>
</dbReference>
<dbReference type="InterPro" id="IPR048631">
    <property type="entry name" value="SecD_1st"/>
</dbReference>
<keyword evidence="8 9" id="KW-0472">Membrane</keyword>
<dbReference type="Gene3D" id="3.30.1360.200">
    <property type="match status" value="1"/>
</dbReference>
<evidence type="ECO:0000313" key="15">
    <source>
        <dbReference type="Proteomes" id="UP000297258"/>
    </source>
</evidence>
<evidence type="ECO:0000259" key="13">
    <source>
        <dbReference type="Pfam" id="PF22599"/>
    </source>
</evidence>
<feature type="transmembrane region" description="Helical" evidence="9">
    <location>
        <begin position="455"/>
        <end position="488"/>
    </location>
</feature>
<dbReference type="PANTHER" id="PTHR30081">
    <property type="entry name" value="PROTEIN-EXPORT MEMBRANE PROTEIN SEC"/>
    <property type="match status" value="1"/>
</dbReference>
<dbReference type="GO" id="GO:0015450">
    <property type="term" value="F:protein-transporting ATPase activity"/>
    <property type="evidence" value="ECO:0007669"/>
    <property type="project" value="InterPro"/>
</dbReference>
<dbReference type="EMBL" id="SPUM01000036">
    <property type="protein sequence ID" value="TFW33798.1"/>
    <property type="molecule type" value="Genomic_DNA"/>
</dbReference>
<evidence type="ECO:0000259" key="12">
    <source>
        <dbReference type="Pfam" id="PF21760"/>
    </source>
</evidence>
<keyword evidence="2 9" id="KW-0813">Transport</keyword>
<keyword evidence="6 9" id="KW-1133">Transmembrane helix</keyword>
<name>A0A4Y9T2K8_9BURK</name>
<dbReference type="GO" id="GO:0065002">
    <property type="term" value="P:intracellular protein transmembrane transport"/>
    <property type="evidence" value="ECO:0007669"/>
    <property type="project" value="UniProtKB-UniRule"/>
</dbReference>
<evidence type="ECO:0000256" key="7">
    <source>
        <dbReference type="ARBA" id="ARBA00023010"/>
    </source>
</evidence>
<keyword evidence="5 9" id="KW-0653">Protein transport</keyword>
<dbReference type="Gene3D" id="1.20.1640.10">
    <property type="entry name" value="Multidrug efflux transporter AcrB transmembrane domain"/>
    <property type="match status" value="1"/>
</dbReference>
<protein>
    <recommendedName>
        <fullName evidence="9">Protein translocase subunit SecD</fullName>
    </recommendedName>
</protein>
<feature type="transmembrane region" description="Helical" evidence="9">
    <location>
        <begin position="6"/>
        <end position="24"/>
    </location>
</feature>
<dbReference type="InterPro" id="IPR054384">
    <property type="entry name" value="SecDF_P1_head"/>
</dbReference>
<gene>
    <name evidence="9 14" type="primary">secD</name>
    <name evidence="14" type="ORF">E4O92_05575</name>
</gene>
<keyword evidence="4 9" id="KW-0812">Transmembrane</keyword>
<evidence type="ECO:0000256" key="6">
    <source>
        <dbReference type="ARBA" id="ARBA00022989"/>
    </source>
</evidence>
<sequence length="632" mass="68248">MNRYPVWKYILIVVTVLLGLLYTAPNYFGESPALLVTSGKSTVKVNSDTATQVEEALKRDGVPATTVAMEGNENSTSVQARFATTDEQFKAKLALERDLNRDPTDPDYIVTVNLATNIPRWMEVLRALPMNLGLDLRGGVHFLLQVDAKATLDTKIKGILSSARSILRDKNVRHAGIERVGDAVEIKFRDAQTRDQARSVLANQYADLAFADAPAEDNELKLIVTLKPDALKRTVEDGVKQNIATLSKRINELGVSEPIIQQQGADRIVVELPGVQDVARAKDIIGRTATLELRMVDPTVVPGTETTAQIPYNSELMTNGPGAPVVVSKDVILTGDYISSAVAAFDQNQQPAVSIDLNGDGGRKMRQATRDNVGKRMAILLKEKGKYQVLSAPVIQSELGSTFQITNMGAIDRANELALLLRSGALSAPMEFVEERVVGPQLGAENIARGLHSTVYGFIAIAVFMIIYYHLFGFFSVLALACNLLFLLALLSRLQATLTLPGIAAIALALGMAIDANVLINERIREELRAGHAPQAAIAAGFERAWATILDSNVTTLIVGLALLVFGSGPVRGFAIVHCLGILTSMFSAVFVSRGVVNLWYGRKKKLSKISIGTVWTQGLTPPGGKSAVAKK</sequence>
<comment type="similarity">
    <text evidence="9">Belongs to the SecD/SecF family. SecD subfamily.</text>
</comment>
<dbReference type="HAMAP" id="MF_01463_B">
    <property type="entry name" value="SecD_B"/>
    <property type="match status" value="1"/>
</dbReference>
<dbReference type="Pfam" id="PF22599">
    <property type="entry name" value="SecDF_P1_head"/>
    <property type="match status" value="1"/>
</dbReference>
<dbReference type="Pfam" id="PF02355">
    <property type="entry name" value="SecD_SecF_C"/>
    <property type="match status" value="1"/>
</dbReference>
<dbReference type="FunFam" id="1.20.1640.10:FF:000004">
    <property type="entry name" value="Protein translocase subunit SecD"/>
    <property type="match status" value="1"/>
</dbReference>
<comment type="caution">
    <text evidence="9">Lacks conserved residue(s) required for the propagation of feature annotation.</text>
</comment>
<dbReference type="Gene3D" id="3.30.70.3400">
    <property type="match status" value="2"/>
</dbReference>
<comment type="subunit">
    <text evidence="9">Forms a complex with SecF. Part of the essential Sec protein translocation apparatus which comprises SecA, SecYEG and auxiliary proteins SecDF-YajC and YidC.</text>
</comment>
<dbReference type="Proteomes" id="UP000297258">
    <property type="component" value="Unassembled WGS sequence"/>
</dbReference>
<dbReference type="OrthoDB" id="9805019at2"/>
<dbReference type="InterPro" id="IPR005791">
    <property type="entry name" value="SecD"/>
</dbReference>
<reference evidence="14 15" key="1">
    <citation type="submission" date="2019-03" db="EMBL/GenBank/DDBJ databases">
        <title>Draft genome of Massilia hortus sp. nov., a novel bacterial species of the Oxalobacteraceae family.</title>
        <authorList>
            <person name="Peta V."/>
            <person name="Raths R."/>
            <person name="Bucking H."/>
        </authorList>
    </citation>
    <scope>NUCLEOTIDE SEQUENCE [LARGE SCALE GENOMIC DNA]</scope>
    <source>
        <strain evidence="14 15">ONC3</strain>
    </source>
</reference>
<dbReference type="NCBIfam" id="TIGR01129">
    <property type="entry name" value="secD"/>
    <property type="match status" value="1"/>
</dbReference>
<dbReference type="NCBIfam" id="TIGR00916">
    <property type="entry name" value="2A0604s01"/>
    <property type="match status" value="1"/>
</dbReference>
<evidence type="ECO:0000256" key="4">
    <source>
        <dbReference type="ARBA" id="ARBA00022692"/>
    </source>
</evidence>
<feature type="transmembrane region" description="Helical" evidence="9">
    <location>
        <begin position="573"/>
        <end position="601"/>
    </location>
</feature>
<dbReference type="Pfam" id="PF21760">
    <property type="entry name" value="SecD_1st"/>
    <property type="match status" value="1"/>
</dbReference>
<dbReference type="InterPro" id="IPR027398">
    <property type="entry name" value="SecD-TM"/>
</dbReference>
<evidence type="ECO:0000256" key="5">
    <source>
        <dbReference type="ARBA" id="ARBA00022927"/>
    </source>
</evidence>
<feature type="transmembrane region" description="Helical" evidence="9">
    <location>
        <begin position="545"/>
        <end position="567"/>
    </location>
</feature>
<comment type="subcellular location">
    <subcellularLocation>
        <location evidence="1 9">Cell membrane</location>
        <topology evidence="1 9">Multi-pass membrane protein</topology>
    </subcellularLocation>
</comment>
<dbReference type="AlphaFoldDB" id="A0A4Y9T2K8"/>
<organism evidence="14 15">
    <name type="scientific">Massilia horti</name>
    <dbReference type="NCBI Taxonomy" id="2562153"/>
    <lineage>
        <taxon>Bacteria</taxon>
        <taxon>Pseudomonadati</taxon>
        <taxon>Pseudomonadota</taxon>
        <taxon>Betaproteobacteria</taxon>
        <taxon>Burkholderiales</taxon>
        <taxon>Oxalobacteraceae</taxon>
        <taxon>Telluria group</taxon>
        <taxon>Massilia</taxon>
    </lineage>
</organism>
<dbReference type="GO" id="GO:0005886">
    <property type="term" value="C:plasma membrane"/>
    <property type="evidence" value="ECO:0007669"/>
    <property type="project" value="UniProtKB-SubCell"/>
</dbReference>
<dbReference type="Pfam" id="PF07549">
    <property type="entry name" value="Sec_GG"/>
    <property type="match status" value="1"/>
</dbReference>
<feature type="domain" description="SecD export protein N-terminal TM" evidence="11">
    <location>
        <begin position="1"/>
        <end position="102"/>
    </location>
</feature>
<feature type="domain" description="Protein translocase subunit SecDF P1" evidence="12">
    <location>
        <begin position="239"/>
        <end position="297"/>
    </location>
</feature>
<evidence type="ECO:0000256" key="9">
    <source>
        <dbReference type="HAMAP-Rule" id="MF_01463"/>
    </source>
</evidence>
<dbReference type="RefSeq" id="WP_135188765.1">
    <property type="nucleotide sequence ID" value="NZ_SPUM01000036.1"/>
</dbReference>
<dbReference type="SUPFAM" id="SSF82866">
    <property type="entry name" value="Multidrug efflux transporter AcrB transmembrane domain"/>
    <property type="match status" value="1"/>
</dbReference>
<feature type="domain" description="SecDF P1 head subdomain" evidence="13">
    <location>
        <begin position="320"/>
        <end position="428"/>
    </location>
</feature>
<evidence type="ECO:0000313" key="14">
    <source>
        <dbReference type="EMBL" id="TFW33798.1"/>
    </source>
</evidence>
<dbReference type="InterPro" id="IPR022813">
    <property type="entry name" value="SecD/SecF_arch_bac"/>
</dbReference>
<dbReference type="GO" id="GO:0043952">
    <property type="term" value="P:protein transport by the Sec complex"/>
    <property type="evidence" value="ECO:0007669"/>
    <property type="project" value="UniProtKB-UniRule"/>
</dbReference>
<keyword evidence="3 9" id="KW-1003">Cell membrane</keyword>
<evidence type="ECO:0000256" key="8">
    <source>
        <dbReference type="ARBA" id="ARBA00023136"/>
    </source>
</evidence>
<evidence type="ECO:0000259" key="11">
    <source>
        <dbReference type="Pfam" id="PF13721"/>
    </source>
</evidence>
<keyword evidence="7 9" id="KW-0811">Translocation</keyword>
<dbReference type="InterPro" id="IPR055344">
    <property type="entry name" value="SecD_SecF_C_bact"/>
</dbReference>